<gene>
    <name evidence="1" type="ORF">BB31_40030</name>
</gene>
<comment type="caution">
    <text evidence="1">The sequence shown here is derived from an EMBL/GenBank/DDBJ whole genome shotgun (WGS) entry which is preliminary data.</text>
</comment>
<dbReference type="AlphaFoldDB" id="A0A2P2FG86"/>
<sequence>MCEYEERLLASKIAAPGELSILVEFVDSFTNLAGQALRVRIVFGDAYEVGSVSGSTLRPVLSDLPGSREAVGELSGHLISSWLRMMQYVVSLLEGRELFLRTGYDLDEVRGALEEFEVDRS</sequence>
<dbReference type="Proteomes" id="UP000256220">
    <property type="component" value="Unassembled WGS sequence"/>
</dbReference>
<dbReference type="EMBL" id="JFBM01000057">
    <property type="protein sequence ID" value="KFU75738.1"/>
    <property type="molecule type" value="Genomic_DNA"/>
</dbReference>
<evidence type="ECO:0000313" key="2">
    <source>
        <dbReference type="Proteomes" id="UP000256220"/>
    </source>
</evidence>
<keyword evidence="2" id="KW-1185">Reference proteome</keyword>
<name>A0A2P2FG86_AMYLU</name>
<accession>A0A2P2FG86</accession>
<reference evidence="1 2" key="1">
    <citation type="journal article" date="2014" name="Genome Announc.">
        <title>Draft Genome Sequence of Amycolatopsis lurida NRRL 2430, Producer of the Glycopeptide Family Antibiotic Ristocetin.</title>
        <authorList>
            <person name="Kwun M.J."/>
            <person name="Hong H.J."/>
        </authorList>
    </citation>
    <scope>NUCLEOTIDE SEQUENCE [LARGE SCALE GENOMIC DNA]</scope>
    <source>
        <strain evidence="1 2">NRRL 2430</strain>
    </source>
</reference>
<proteinExistence type="predicted"/>
<organism evidence="1 2">
    <name type="scientific">Amycolatopsis lurida NRRL 2430</name>
    <dbReference type="NCBI Taxonomy" id="1460371"/>
    <lineage>
        <taxon>Bacteria</taxon>
        <taxon>Bacillati</taxon>
        <taxon>Actinomycetota</taxon>
        <taxon>Actinomycetes</taxon>
        <taxon>Pseudonocardiales</taxon>
        <taxon>Pseudonocardiaceae</taxon>
        <taxon>Amycolatopsis</taxon>
    </lineage>
</organism>
<protein>
    <submittedName>
        <fullName evidence="1">Uncharacterized protein</fullName>
    </submittedName>
</protein>
<evidence type="ECO:0000313" key="1">
    <source>
        <dbReference type="EMBL" id="KFU75738.1"/>
    </source>
</evidence>